<organism evidence="2 3">
    <name type="scientific">Sphingomonas yantingensis</name>
    <dbReference type="NCBI Taxonomy" id="1241761"/>
    <lineage>
        <taxon>Bacteria</taxon>
        <taxon>Pseudomonadati</taxon>
        <taxon>Pseudomonadota</taxon>
        <taxon>Alphaproteobacteria</taxon>
        <taxon>Sphingomonadales</taxon>
        <taxon>Sphingomonadaceae</taxon>
        <taxon>Sphingomonas</taxon>
    </lineage>
</organism>
<accession>A0A7W9AP70</accession>
<dbReference type="RefSeq" id="WP_343053195.1">
    <property type="nucleotide sequence ID" value="NZ_JACIJJ010000002.1"/>
</dbReference>
<proteinExistence type="predicted"/>
<dbReference type="SUPFAM" id="SSF53474">
    <property type="entry name" value="alpha/beta-Hydrolases"/>
    <property type="match status" value="1"/>
</dbReference>
<keyword evidence="3" id="KW-1185">Reference proteome</keyword>
<name>A0A7W9AP70_9SPHN</name>
<gene>
    <name evidence="2" type="ORF">FHR19_001363</name>
</gene>
<evidence type="ECO:0000313" key="2">
    <source>
        <dbReference type="EMBL" id="MBB5698018.1"/>
    </source>
</evidence>
<dbReference type="Pfam" id="PF12697">
    <property type="entry name" value="Abhydrolase_6"/>
    <property type="match status" value="1"/>
</dbReference>
<dbReference type="EMBL" id="JACIJJ010000002">
    <property type="protein sequence ID" value="MBB5698018.1"/>
    <property type="molecule type" value="Genomic_DNA"/>
</dbReference>
<dbReference type="Proteomes" id="UP000557739">
    <property type="component" value="Unassembled WGS sequence"/>
</dbReference>
<dbReference type="AlphaFoldDB" id="A0A7W9AP70"/>
<dbReference type="InterPro" id="IPR000073">
    <property type="entry name" value="AB_hydrolase_1"/>
</dbReference>
<dbReference type="PANTHER" id="PTHR43798">
    <property type="entry name" value="MONOACYLGLYCEROL LIPASE"/>
    <property type="match status" value="1"/>
</dbReference>
<evidence type="ECO:0000259" key="1">
    <source>
        <dbReference type="Pfam" id="PF12697"/>
    </source>
</evidence>
<sequence>MSTSLPLLMVPGLICDARVFAAQMVAFDGAIAAGGHGAQRSLGAMAETILAAAPPRFALFGHSMGARVAIEMWRRAPARIDRLALVNTGTHSPRPGEAEKRHALLDLGRANGMAALVDAWMPPMFAPEHRDDPAITAPLRTMCIDQGVDAYAAQIAALLDRPEIDSLLPGIDVPTLVATGEHDGWAPPDQHAAIAARIPGARLRILPGAGHMLPAETPDAFNQAIRDWLAAPHSDGETR</sequence>
<protein>
    <submittedName>
        <fullName evidence="2">Pimeloyl-ACP methyl ester carboxylesterase</fullName>
    </submittedName>
</protein>
<dbReference type="Gene3D" id="3.40.50.1820">
    <property type="entry name" value="alpha/beta hydrolase"/>
    <property type="match status" value="1"/>
</dbReference>
<evidence type="ECO:0000313" key="3">
    <source>
        <dbReference type="Proteomes" id="UP000557739"/>
    </source>
</evidence>
<reference evidence="2 3" key="1">
    <citation type="submission" date="2020-08" db="EMBL/GenBank/DDBJ databases">
        <title>Genomic Encyclopedia of Type Strains, Phase IV (KMG-IV): sequencing the most valuable type-strain genomes for metagenomic binning, comparative biology and taxonomic classification.</title>
        <authorList>
            <person name="Goeker M."/>
        </authorList>
    </citation>
    <scope>NUCLEOTIDE SEQUENCE [LARGE SCALE GENOMIC DNA]</scope>
    <source>
        <strain evidence="2 3">DSM 27244</strain>
    </source>
</reference>
<dbReference type="InterPro" id="IPR029058">
    <property type="entry name" value="AB_hydrolase_fold"/>
</dbReference>
<dbReference type="PANTHER" id="PTHR43798:SF29">
    <property type="entry name" value="AB HYDROLASE-1 DOMAIN-CONTAINING PROTEIN"/>
    <property type="match status" value="1"/>
</dbReference>
<dbReference type="InterPro" id="IPR050266">
    <property type="entry name" value="AB_hydrolase_sf"/>
</dbReference>
<comment type="caution">
    <text evidence="2">The sequence shown here is derived from an EMBL/GenBank/DDBJ whole genome shotgun (WGS) entry which is preliminary data.</text>
</comment>
<feature type="domain" description="AB hydrolase-1" evidence="1">
    <location>
        <begin position="48"/>
        <end position="224"/>
    </location>
</feature>